<proteinExistence type="predicted"/>
<feature type="domain" description="Peptidase S11 D-alanyl-D-alanine carboxypeptidase A N-terminal" evidence="1">
    <location>
        <begin position="92"/>
        <end position="298"/>
    </location>
</feature>
<dbReference type="RefSeq" id="WP_148058744.1">
    <property type="nucleotide sequence ID" value="NZ_RKHJ01000001.1"/>
</dbReference>
<dbReference type="GO" id="GO:0009002">
    <property type="term" value="F:serine-type D-Ala-D-Ala carboxypeptidase activity"/>
    <property type="evidence" value="ECO:0007669"/>
    <property type="project" value="InterPro"/>
</dbReference>
<evidence type="ECO:0000259" key="1">
    <source>
        <dbReference type="Pfam" id="PF00768"/>
    </source>
</evidence>
<dbReference type="EMBL" id="RKHJ01000001">
    <property type="protein sequence ID" value="ROR66965.1"/>
    <property type="molecule type" value="Genomic_DNA"/>
</dbReference>
<dbReference type="InterPro" id="IPR012338">
    <property type="entry name" value="Beta-lactam/transpept-like"/>
</dbReference>
<comment type="caution">
    <text evidence="2">The sequence shown here is derived from an EMBL/GenBank/DDBJ whole genome shotgun (WGS) entry which is preliminary data.</text>
</comment>
<name>A0A3N2AVH2_9MICO</name>
<dbReference type="Gene3D" id="3.40.710.10">
    <property type="entry name" value="DD-peptidase/beta-lactamase superfamily"/>
    <property type="match status" value="1"/>
</dbReference>
<dbReference type="Pfam" id="PF00768">
    <property type="entry name" value="Peptidase_S11"/>
    <property type="match status" value="1"/>
</dbReference>
<protein>
    <submittedName>
        <fullName evidence="2">D-alanyl-D-alanine carboxypeptidase (Penicillin-binding protein 5/6)</fullName>
    </submittedName>
</protein>
<dbReference type="SUPFAM" id="SSF56601">
    <property type="entry name" value="beta-lactamase/transpeptidase-like"/>
    <property type="match status" value="1"/>
</dbReference>
<keyword evidence="2" id="KW-0378">Hydrolase</keyword>
<evidence type="ECO:0000313" key="3">
    <source>
        <dbReference type="Proteomes" id="UP000275456"/>
    </source>
</evidence>
<keyword evidence="3" id="KW-1185">Reference proteome</keyword>
<dbReference type="OrthoDB" id="5241551at2"/>
<organism evidence="2 3">
    <name type="scientific">Agrococcus jenensis</name>
    <dbReference type="NCBI Taxonomy" id="46353"/>
    <lineage>
        <taxon>Bacteria</taxon>
        <taxon>Bacillati</taxon>
        <taxon>Actinomycetota</taxon>
        <taxon>Actinomycetes</taxon>
        <taxon>Micrococcales</taxon>
        <taxon>Microbacteriaceae</taxon>
        <taxon>Agrococcus</taxon>
    </lineage>
</organism>
<accession>A0A3N2AVH2</accession>
<keyword evidence="2" id="KW-0645">Protease</keyword>
<dbReference type="AlphaFoldDB" id="A0A3N2AVH2"/>
<dbReference type="InterPro" id="IPR001967">
    <property type="entry name" value="Peptidase_S11_N"/>
</dbReference>
<gene>
    <name evidence="2" type="ORF">EDD26_2362</name>
</gene>
<dbReference type="Proteomes" id="UP000275456">
    <property type="component" value="Unassembled WGS sequence"/>
</dbReference>
<dbReference type="GO" id="GO:0006508">
    <property type="term" value="P:proteolysis"/>
    <property type="evidence" value="ECO:0007669"/>
    <property type="project" value="InterPro"/>
</dbReference>
<evidence type="ECO:0000313" key="2">
    <source>
        <dbReference type="EMBL" id="ROR66965.1"/>
    </source>
</evidence>
<keyword evidence="2" id="KW-0121">Carboxypeptidase</keyword>
<sequence>MTAAAARRRTRRTHPLVVLLRILVAMVLVAAVLLGVAVLLAPTPVVAATPVETTAEPLPEPAIDWPAEARSAGYGVVGIDGAPDTWDSTGSTEAHPMASVTKLVTVLIVLDAHPITGDDRGATITLDGDDVAAQYRALAENAPIAPVYDGLQLTQRDLIEWSLVDSAGNAIWSLANWAFGDIDGFLAAADDWAARHGLEHTDLEDPAGLEAGSVSSALDLTRIALMAVEDPVVLSTIQLESVRIPGIGIAPNTNRILGQHDVDGGKTGTLKVWGRNLFVTAVREVDGVERRIVGIVMGTIAAEETDAAMIQLLESVWPNFAARTILPEGTVVAEYRAPWGAATDAVTTGALDAHVFADDAPGWSATAEPIDAGSPPSAVGEVRLEVGDVAAPVRTTELLLAPDGWWRIANAPQVLGWYGDSTR</sequence>
<reference evidence="2 3" key="1">
    <citation type="submission" date="2018-11" db="EMBL/GenBank/DDBJ databases">
        <title>Sequencing the genomes of 1000 actinobacteria strains.</title>
        <authorList>
            <person name="Klenk H.-P."/>
        </authorList>
    </citation>
    <scope>NUCLEOTIDE SEQUENCE [LARGE SCALE GENOMIC DNA]</scope>
    <source>
        <strain evidence="2 3">DSM 9580</strain>
    </source>
</reference>